<gene>
    <name evidence="1" type="ORF">MRATA1EN22A_LOCUS12339</name>
</gene>
<reference evidence="1" key="1">
    <citation type="submission" date="2023-05" db="EMBL/GenBank/DDBJ databases">
        <authorList>
            <consortium name="ELIXIR-Norway"/>
        </authorList>
    </citation>
    <scope>NUCLEOTIDE SEQUENCE</scope>
</reference>
<evidence type="ECO:0000313" key="1">
    <source>
        <dbReference type="EMBL" id="CAN0119956.1"/>
    </source>
</evidence>
<sequence length="178" mass="19082">MSAGCRSRKGRWVLSFLCACRRYRLLIPAFPSQKNYNPQQAQRCRAGPPLMKDWEQKKVASPNRPPPAALEEAKISGICGSPRTSPEPHDPGGSQPLTPRMESHSEEEDPPEAGGGLDWNGRSPQAQSPGGCSTEAMLAPGPEEAPPEAFKAQAACSLWQHIYKAQAALAALLGAQLG</sequence>
<dbReference type="EMBL" id="OX596105">
    <property type="protein sequence ID" value="CAN0119956.1"/>
    <property type="molecule type" value="Genomic_DNA"/>
</dbReference>
<reference evidence="1" key="2">
    <citation type="submission" date="2025-03" db="EMBL/GenBank/DDBJ databases">
        <authorList>
            <consortium name="ELIXIR-Norway"/>
            <consortium name="Elixir Norway"/>
        </authorList>
    </citation>
    <scope>NUCLEOTIDE SEQUENCE</scope>
</reference>
<evidence type="ECO:0000313" key="2">
    <source>
        <dbReference type="Proteomes" id="UP001162501"/>
    </source>
</evidence>
<organism evidence="1 2">
    <name type="scientific">Rangifer tarandus platyrhynchus</name>
    <name type="common">Svalbard reindeer</name>
    <dbReference type="NCBI Taxonomy" id="3082113"/>
    <lineage>
        <taxon>Eukaryota</taxon>
        <taxon>Metazoa</taxon>
        <taxon>Chordata</taxon>
        <taxon>Craniata</taxon>
        <taxon>Vertebrata</taxon>
        <taxon>Euteleostomi</taxon>
        <taxon>Mammalia</taxon>
        <taxon>Eutheria</taxon>
        <taxon>Laurasiatheria</taxon>
        <taxon>Artiodactyla</taxon>
        <taxon>Ruminantia</taxon>
        <taxon>Pecora</taxon>
        <taxon>Cervidae</taxon>
        <taxon>Odocoileinae</taxon>
        <taxon>Rangifer</taxon>
    </lineage>
</organism>
<proteinExistence type="predicted"/>
<accession>A0AC59Z018</accession>
<protein>
    <submittedName>
        <fullName evidence="1">Uncharacterized protein</fullName>
    </submittedName>
</protein>
<name>A0AC59Z018_RANTA</name>
<dbReference type="Proteomes" id="UP001162501">
    <property type="component" value="Chromosome 21"/>
</dbReference>